<feature type="transmembrane region" description="Helical" evidence="6">
    <location>
        <begin position="130"/>
        <end position="151"/>
    </location>
</feature>
<feature type="domain" description="ABC transmembrane type-1" evidence="7">
    <location>
        <begin position="221"/>
        <end position="303"/>
    </location>
</feature>
<keyword evidence="3 6" id="KW-0812">Transmembrane</keyword>
<evidence type="ECO:0000256" key="6">
    <source>
        <dbReference type="SAM" id="Phobius"/>
    </source>
</evidence>
<dbReference type="PROSITE" id="PS50929">
    <property type="entry name" value="ABC_TM1F"/>
    <property type="match status" value="1"/>
</dbReference>
<feature type="transmembrane region" description="Helical" evidence="6">
    <location>
        <begin position="163"/>
        <end position="185"/>
    </location>
</feature>
<gene>
    <name evidence="8" type="ORF">H7R39_05955</name>
</gene>
<evidence type="ECO:0000256" key="3">
    <source>
        <dbReference type="ARBA" id="ARBA00022692"/>
    </source>
</evidence>
<evidence type="ECO:0000256" key="5">
    <source>
        <dbReference type="ARBA" id="ARBA00023136"/>
    </source>
</evidence>
<dbReference type="Gene3D" id="1.20.1560.10">
    <property type="entry name" value="ABC transporter type 1, transmembrane domain"/>
    <property type="match status" value="1"/>
</dbReference>
<evidence type="ECO:0000259" key="7">
    <source>
        <dbReference type="PROSITE" id="PS50929"/>
    </source>
</evidence>
<keyword evidence="5 6" id="KW-0472">Membrane</keyword>
<dbReference type="InterPro" id="IPR036640">
    <property type="entry name" value="ABC1_TM_sf"/>
</dbReference>
<dbReference type="RefSeq" id="WP_185898365.1">
    <property type="nucleotide sequence ID" value="NZ_JACLZK010000001.1"/>
</dbReference>
<keyword evidence="9" id="KW-1185">Reference proteome</keyword>
<organism evidence="8 9">
    <name type="scientific">Campylobacter massiliensis</name>
    <dbReference type="NCBI Taxonomy" id="2762557"/>
    <lineage>
        <taxon>Bacteria</taxon>
        <taxon>Pseudomonadati</taxon>
        <taxon>Campylobacterota</taxon>
        <taxon>Epsilonproteobacteria</taxon>
        <taxon>Campylobacterales</taxon>
        <taxon>Campylobacteraceae</taxon>
        <taxon>Campylobacter</taxon>
    </lineage>
</organism>
<dbReference type="GO" id="GO:1904680">
    <property type="term" value="F:peptide transmembrane transporter activity"/>
    <property type="evidence" value="ECO:0007669"/>
    <property type="project" value="InterPro"/>
</dbReference>
<dbReference type="GO" id="GO:0140359">
    <property type="term" value="F:ABC-type transporter activity"/>
    <property type="evidence" value="ECO:0007669"/>
    <property type="project" value="InterPro"/>
</dbReference>
<keyword evidence="4 6" id="KW-1133">Transmembrane helix</keyword>
<evidence type="ECO:0000256" key="2">
    <source>
        <dbReference type="ARBA" id="ARBA00022448"/>
    </source>
</evidence>
<dbReference type="Proteomes" id="UP000552683">
    <property type="component" value="Unassembled WGS sequence"/>
</dbReference>
<feature type="transmembrane region" description="Helical" evidence="6">
    <location>
        <begin position="59"/>
        <end position="82"/>
    </location>
</feature>
<feature type="transmembrane region" description="Helical" evidence="6">
    <location>
        <begin position="335"/>
        <end position="352"/>
    </location>
</feature>
<dbReference type="EMBL" id="JACLZK010000001">
    <property type="protein sequence ID" value="MBC2882804.1"/>
    <property type="molecule type" value="Genomic_DNA"/>
</dbReference>
<feature type="transmembrane region" description="Helical" evidence="6">
    <location>
        <begin position="256"/>
        <end position="281"/>
    </location>
</feature>
<evidence type="ECO:0000256" key="1">
    <source>
        <dbReference type="ARBA" id="ARBA00004651"/>
    </source>
</evidence>
<comment type="caution">
    <text evidence="8">The sequence shown here is derived from an EMBL/GenBank/DDBJ whole genome shotgun (WGS) entry which is preliminary data.</text>
</comment>
<dbReference type="SUPFAM" id="SSF90123">
    <property type="entry name" value="ABC transporter transmembrane region"/>
    <property type="match status" value="1"/>
</dbReference>
<dbReference type="InterPro" id="IPR011527">
    <property type="entry name" value="ABC1_TM_dom"/>
</dbReference>
<evidence type="ECO:0000313" key="8">
    <source>
        <dbReference type="EMBL" id="MBC2882804.1"/>
    </source>
</evidence>
<dbReference type="GO" id="GO:0005886">
    <property type="term" value="C:plasma membrane"/>
    <property type="evidence" value="ECO:0007669"/>
    <property type="project" value="UniProtKB-SubCell"/>
</dbReference>
<accession>A0A842JCL6</accession>
<dbReference type="PANTHER" id="PTHR11384:SF59">
    <property type="entry name" value="LYSOSOMAL COBALAMIN TRANSPORTER ABCD4"/>
    <property type="match status" value="1"/>
</dbReference>
<dbReference type="AlphaFoldDB" id="A0A842JCL6"/>
<keyword evidence="2" id="KW-0813">Transport</keyword>
<reference evidence="8 9" key="1">
    <citation type="submission" date="2020-08" db="EMBL/GenBank/DDBJ databases">
        <title>Complete genome and description of Campylobacter massiliensis Marseille-Q3452 sp. nov.</title>
        <authorList>
            <person name="Antezack A."/>
        </authorList>
    </citation>
    <scope>NUCLEOTIDE SEQUENCE [LARGE SCALE GENOMIC DNA]</scope>
    <source>
        <strain evidence="8 9">Marseille-Q3452</strain>
    </source>
</reference>
<sequence length="357" mass="40831">MFSSFFASKKWVQWAHLGVILILALTYAQVQLTVAINEWYKGFYDILQDVKNHTVGDFWTAIEIFAALAFPFVLLGTAISYFTRVWTLRWREAMTFSYIDYWKKTPKDIEGSSQRIQEDIYRFAKIVEDLGTTVVDAVMTLVAFVPILWVLSAKVKVPFMENVAGSLVWIAVATSAGGLIVSWFVGIKLPGLEYNNQKVEAAFRKELVYAEDDKQNYGDTRKLEELFQKIRFNFGRLFLHYGYFDVWKYSFSQAMIIVPLIALGPSVLTGAITLGVMMQVVNAFSQVRASLSIFIGNWTTITELRSIHKRLKEFETNIGYKGTKNENNEGLGLDIFAYWAITIVAFAIYLKLMEFSI</sequence>
<dbReference type="InterPro" id="IPR009248">
    <property type="entry name" value="SbmA_BacA"/>
</dbReference>
<name>A0A842JCL6_9BACT</name>
<dbReference type="Pfam" id="PF05992">
    <property type="entry name" value="SbmA_BacA"/>
    <property type="match status" value="1"/>
</dbReference>
<comment type="subcellular location">
    <subcellularLocation>
        <location evidence="1">Cell membrane</location>
        <topology evidence="1">Multi-pass membrane protein</topology>
    </subcellularLocation>
</comment>
<dbReference type="GO" id="GO:0015833">
    <property type="term" value="P:peptide transport"/>
    <property type="evidence" value="ECO:0007669"/>
    <property type="project" value="InterPro"/>
</dbReference>
<proteinExistence type="predicted"/>
<dbReference type="InterPro" id="IPR050835">
    <property type="entry name" value="ABC_transporter_sub-D"/>
</dbReference>
<evidence type="ECO:0000313" key="9">
    <source>
        <dbReference type="Proteomes" id="UP000552683"/>
    </source>
</evidence>
<protein>
    <submittedName>
        <fullName evidence="8">Putative transporter</fullName>
    </submittedName>
</protein>
<dbReference type="GO" id="GO:0005524">
    <property type="term" value="F:ATP binding"/>
    <property type="evidence" value="ECO:0007669"/>
    <property type="project" value="InterPro"/>
</dbReference>
<dbReference type="NCBIfam" id="NF009036">
    <property type="entry name" value="PRK12369.1"/>
    <property type="match status" value="1"/>
</dbReference>
<evidence type="ECO:0000256" key="4">
    <source>
        <dbReference type="ARBA" id="ARBA00022989"/>
    </source>
</evidence>
<dbReference type="PANTHER" id="PTHR11384">
    <property type="entry name" value="ATP-BINDING CASSETTE, SUB-FAMILY D MEMBER"/>
    <property type="match status" value="1"/>
</dbReference>